<feature type="non-terminal residue" evidence="3">
    <location>
        <position position="1"/>
    </location>
</feature>
<dbReference type="EMBL" id="MCFA01000017">
    <property type="protein sequence ID" value="ORY16611.1"/>
    <property type="molecule type" value="Genomic_DNA"/>
</dbReference>
<sequence>HETFVFRKFNCLGARDLLHLQSKLIVLENEIDQLDEDARKSKDFVAQQSSRRWETLMEQAKDPNRPQKKRVQKLEELKELLKTCEFWDEILLLQAQIVDLGRPSSRVLSAYRHYLEGRASKGNGLPIISGQAKDFLADKTDLVVLRKAADEDLLSRLLQDHWIFQKRTTSDPLDRTTMYKNRHVFHAVATISMGLATFLLIGAIISLHFVTSAEAKLGLVTTYTLLFAMTVALLTNARRAEDFAATAAYAAVLVVFVSGDLGGSNSSQCLIQLEGGIFKTIRCPN</sequence>
<gene>
    <name evidence="3" type="ORF">BCR34DRAFT_476044</name>
</gene>
<keyword evidence="4" id="KW-1185">Reference proteome</keyword>
<dbReference type="OrthoDB" id="3533814at2759"/>
<keyword evidence="1" id="KW-0472">Membrane</keyword>
<reference evidence="3 4" key="1">
    <citation type="submission" date="2016-07" db="EMBL/GenBank/DDBJ databases">
        <title>Pervasive Adenine N6-methylation of Active Genes in Fungi.</title>
        <authorList>
            <consortium name="DOE Joint Genome Institute"/>
            <person name="Mondo S.J."/>
            <person name="Dannebaum R.O."/>
            <person name="Kuo R.C."/>
            <person name="Labutti K."/>
            <person name="Haridas S."/>
            <person name="Kuo A."/>
            <person name="Salamov A."/>
            <person name="Ahrendt S.R."/>
            <person name="Lipzen A."/>
            <person name="Sullivan W."/>
            <person name="Andreopoulos W.B."/>
            <person name="Clum A."/>
            <person name="Lindquist E."/>
            <person name="Daum C."/>
            <person name="Ramamoorthy G.K."/>
            <person name="Gryganskyi A."/>
            <person name="Culley D."/>
            <person name="Magnuson J.K."/>
            <person name="James T.Y."/>
            <person name="O'Malley M.A."/>
            <person name="Stajich J.E."/>
            <person name="Spatafora J.W."/>
            <person name="Visel A."/>
            <person name="Grigoriev I.V."/>
        </authorList>
    </citation>
    <scope>NUCLEOTIDE SEQUENCE [LARGE SCALE GENOMIC DNA]</scope>
    <source>
        <strain evidence="3 4">CBS 115471</strain>
    </source>
</reference>
<name>A0A1Y2A257_9PLEO</name>
<dbReference type="Pfam" id="PF20237">
    <property type="entry name" value="DUF6594"/>
    <property type="match status" value="1"/>
</dbReference>
<organism evidence="3 4">
    <name type="scientific">Clohesyomyces aquaticus</name>
    <dbReference type="NCBI Taxonomy" id="1231657"/>
    <lineage>
        <taxon>Eukaryota</taxon>
        <taxon>Fungi</taxon>
        <taxon>Dikarya</taxon>
        <taxon>Ascomycota</taxon>
        <taxon>Pezizomycotina</taxon>
        <taxon>Dothideomycetes</taxon>
        <taxon>Pleosporomycetidae</taxon>
        <taxon>Pleosporales</taxon>
        <taxon>Lindgomycetaceae</taxon>
        <taxon>Clohesyomyces</taxon>
    </lineage>
</organism>
<accession>A0A1Y2A257</accession>
<dbReference type="Proteomes" id="UP000193144">
    <property type="component" value="Unassembled WGS sequence"/>
</dbReference>
<evidence type="ECO:0000313" key="3">
    <source>
        <dbReference type="EMBL" id="ORY16611.1"/>
    </source>
</evidence>
<dbReference type="PANTHER" id="PTHR34502">
    <property type="entry name" value="DUF6594 DOMAIN-CONTAINING PROTEIN-RELATED"/>
    <property type="match status" value="1"/>
</dbReference>
<evidence type="ECO:0000256" key="1">
    <source>
        <dbReference type="SAM" id="Phobius"/>
    </source>
</evidence>
<comment type="caution">
    <text evidence="3">The sequence shown here is derived from an EMBL/GenBank/DDBJ whole genome shotgun (WGS) entry which is preliminary data.</text>
</comment>
<dbReference type="PANTHER" id="PTHR34502:SF4">
    <property type="entry name" value="DUF6594 DOMAIN-CONTAINING PROTEIN"/>
    <property type="match status" value="1"/>
</dbReference>
<dbReference type="InterPro" id="IPR046529">
    <property type="entry name" value="DUF6594"/>
</dbReference>
<feature type="transmembrane region" description="Helical" evidence="1">
    <location>
        <begin position="217"/>
        <end position="236"/>
    </location>
</feature>
<proteinExistence type="predicted"/>
<keyword evidence="1" id="KW-0812">Transmembrane</keyword>
<evidence type="ECO:0000259" key="2">
    <source>
        <dbReference type="Pfam" id="PF20237"/>
    </source>
</evidence>
<keyword evidence="1" id="KW-1133">Transmembrane helix</keyword>
<protein>
    <recommendedName>
        <fullName evidence="2">DUF6594 domain-containing protein</fullName>
    </recommendedName>
</protein>
<feature type="domain" description="DUF6594" evidence="2">
    <location>
        <begin position="3"/>
        <end position="254"/>
    </location>
</feature>
<evidence type="ECO:0000313" key="4">
    <source>
        <dbReference type="Proteomes" id="UP000193144"/>
    </source>
</evidence>
<feature type="transmembrane region" description="Helical" evidence="1">
    <location>
        <begin position="184"/>
        <end position="211"/>
    </location>
</feature>
<dbReference type="STRING" id="1231657.A0A1Y2A257"/>
<dbReference type="AlphaFoldDB" id="A0A1Y2A257"/>